<feature type="transmembrane region" description="Helical" evidence="1">
    <location>
        <begin position="96"/>
        <end position="115"/>
    </location>
</feature>
<dbReference type="Proteomes" id="UP001302429">
    <property type="component" value="Chromosome"/>
</dbReference>
<name>A0AA97F826_9SPHN</name>
<protein>
    <recommendedName>
        <fullName evidence="4">Transmembrane protein</fullName>
    </recommendedName>
</protein>
<dbReference type="RefSeq" id="WP_317083488.1">
    <property type="nucleotide sequence ID" value="NZ_CP136594.1"/>
</dbReference>
<evidence type="ECO:0000313" key="2">
    <source>
        <dbReference type="EMBL" id="WOE76059.1"/>
    </source>
</evidence>
<reference evidence="2 3" key="1">
    <citation type="submission" date="2023-10" db="EMBL/GenBank/DDBJ databases">
        <title>Complete genome sequence of a Sphingomonadaceae bacterium.</title>
        <authorList>
            <person name="Yan C."/>
        </authorList>
    </citation>
    <scope>NUCLEOTIDE SEQUENCE [LARGE SCALE GENOMIC DNA]</scope>
    <source>
        <strain evidence="2 3">SCSIO 66989</strain>
    </source>
</reference>
<feature type="transmembrane region" description="Helical" evidence="1">
    <location>
        <begin position="54"/>
        <end position="76"/>
    </location>
</feature>
<gene>
    <name evidence="2" type="ORF">RB602_04895</name>
</gene>
<organism evidence="2 3">
    <name type="scientific">Alterisphingorhabdus coralli</name>
    <dbReference type="NCBI Taxonomy" id="3071408"/>
    <lineage>
        <taxon>Bacteria</taxon>
        <taxon>Pseudomonadati</taxon>
        <taxon>Pseudomonadota</taxon>
        <taxon>Alphaproteobacteria</taxon>
        <taxon>Sphingomonadales</taxon>
        <taxon>Sphingomonadaceae</taxon>
        <taxon>Alterisphingorhabdus (ex Yan et al. 2024)</taxon>
    </lineage>
</organism>
<dbReference type="EMBL" id="CP136594">
    <property type="protein sequence ID" value="WOE76059.1"/>
    <property type="molecule type" value="Genomic_DNA"/>
</dbReference>
<accession>A0AA97F826</accession>
<evidence type="ECO:0008006" key="4">
    <source>
        <dbReference type="Google" id="ProtNLM"/>
    </source>
</evidence>
<keyword evidence="1" id="KW-0812">Transmembrane</keyword>
<dbReference type="AlphaFoldDB" id="A0AA97F826"/>
<sequence length="123" mass="14355">MFSSLMAGQPDLFQAWKQWMEAETGLDRDSLHVCVGLAVFVLTMLLLRRGPHRWLPLLAVFAAALTGEILDVWALLTHWEYRWSAIRWSYNWHDLVFTSIIPAVIFLMARAWYLMTTDDFDHA</sequence>
<keyword evidence="1" id="KW-1133">Transmembrane helix</keyword>
<evidence type="ECO:0000256" key="1">
    <source>
        <dbReference type="SAM" id="Phobius"/>
    </source>
</evidence>
<dbReference type="KEGG" id="acoa:RB602_04895"/>
<keyword evidence="3" id="KW-1185">Reference proteome</keyword>
<feature type="transmembrane region" description="Helical" evidence="1">
    <location>
        <begin position="30"/>
        <end position="47"/>
    </location>
</feature>
<keyword evidence="1" id="KW-0472">Membrane</keyword>
<evidence type="ECO:0000313" key="3">
    <source>
        <dbReference type="Proteomes" id="UP001302429"/>
    </source>
</evidence>
<proteinExistence type="predicted"/>